<dbReference type="GO" id="GO:0005737">
    <property type="term" value="C:cytoplasm"/>
    <property type="evidence" value="ECO:0007669"/>
    <property type="project" value="UniProtKB-SubCell"/>
</dbReference>
<dbReference type="GO" id="GO:0005524">
    <property type="term" value="F:ATP binding"/>
    <property type="evidence" value="ECO:0007669"/>
    <property type="project" value="UniProtKB-UniRule"/>
</dbReference>
<dbReference type="GO" id="GO:0008360">
    <property type="term" value="P:regulation of cell shape"/>
    <property type="evidence" value="ECO:0007669"/>
    <property type="project" value="UniProtKB-KW"/>
</dbReference>
<comment type="PTM">
    <text evidence="12">Carboxylation is probably crucial for Mg(2+) binding and, consequently, for the gamma-phosphate positioning of ATP.</text>
</comment>
<comment type="similarity">
    <text evidence="2 12">Belongs to the MurCDEF family. MurE subfamily.</text>
</comment>
<keyword evidence="6 12" id="KW-0547">Nucleotide-binding</keyword>
<keyword evidence="5 12" id="KW-0132">Cell division</keyword>
<keyword evidence="12" id="KW-0460">Magnesium</keyword>
<comment type="pathway">
    <text evidence="1 12 13">Cell wall biogenesis; peptidoglycan biosynthesis.</text>
</comment>
<organism evidence="17 18">
    <name type="scientific">Clostridium sulfidigenes</name>
    <dbReference type="NCBI Taxonomy" id="318464"/>
    <lineage>
        <taxon>Bacteria</taxon>
        <taxon>Bacillati</taxon>
        <taxon>Bacillota</taxon>
        <taxon>Clostridia</taxon>
        <taxon>Eubacteriales</taxon>
        <taxon>Clostridiaceae</taxon>
        <taxon>Clostridium</taxon>
    </lineage>
</organism>
<evidence type="ECO:0000256" key="13">
    <source>
        <dbReference type="RuleBase" id="RU004135"/>
    </source>
</evidence>
<feature type="domain" description="Mur ligase N-terminal catalytic" evidence="14">
    <location>
        <begin position="26"/>
        <end position="96"/>
    </location>
</feature>
<dbReference type="Gene3D" id="3.40.1190.10">
    <property type="entry name" value="Mur-like, catalytic domain"/>
    <property type="match status" value="1"/>
</dbReference>
<feature type="binding site" evidence="12">
    <location>
        <position position="455"/>
    </location>
    <ligand>
        <name>meso-2,6-diaminopimelate</name>
        <dbReference type="ChEBI" id="CHEBI:57791"/>
    </ligand>
</feature>
<dbReference type="InterPro" id="IPR036565">
    <property type="entry name" value="Mur-like_cat_sf"/>
</dbReference>
<dbReference type="SUPFAM" id="SSF53244">
    <property type="entry name" value="MurD-like peptide ligases, peptide-binding domain"/>
    <property type="match status" value="1"/>
</dbReference>
<keyword evidence="10 12" id="KW-0131">Cell cycle</keyword>
<dbReference type="EMBL" id="JPMD01000001">
    <property type="protein sequence ID" value="KEZ88851.1"/>
    <property type="molecule type" value="Genomic_DNA"/>
</dbReference>
<dbReference type="InterPro" id="IPR035911">
    <property type="entry name" value="MurE/MurF_N"/>
</dbReference>
<feature type="binding site" evidence="12">
    <location>
        <position position="30"/>
    </location>
    <ligand>
        <name>UDP-N-acetyl-alpha-D-muramoyl-L-alanyl-D-glutamate</name>
        <dbReference type="ChEBI" id="CHEBI:83900"/>
    </ligand>
</feature>
<reference evidence="17 18" key="1">
    <citation type="submission" date="2014-07" db="EMBL/GenBank/DDBJ databases">
        <title>Draft genome of Clostridium sulfidigenes 113A isolated from sediments associated with methane hydrate from Krishna Godavari basin.</title>
        <authorList>
            <person name="Honkalas V.S."/>
            <person name="Dabir A.P."/>
            <person name="Arora P."/>
            <person name="Dhakephalkar P.K."/>
        </authorList>
    </citation>
    <scope>NUCLEOTIDE SEQUENCE [LARGE SCALE GENOMIC DNA]</scope>
    <source>
        <strain evidence="17 18">113A</strain>
    </source>
</reference>
<dbReference type="InterPro" id="IPR018109">
    <property type="entry name" value="Folylpolyglutamate_synth_CS"/>
</dbReference>
<dbReference type="HAMAP" id="MF_00208">
    <property type="entry name" value="MurE"/>
    <property type="match status" value="1"/>
</dbReference>
<feature type="binding site" evidence="12">
    <location>
        <begin position="110"/>
        <end position="116"/>
    </location>
    <ligand>
        <name>ATP</name>
        <dbReference type="ChEBI" id="CHEBI:30616"/>
    </ligand>
</feature>
<dbReference type="Proteomes" id="UP000028542">
    <property type="component" value="Unassembled WGS sequence"/>
</dbReference>
<feature type="binding site" evidence="12">
    <location>
        <position position="451"/>
    </location>
    <ligand>
        <name>meso-2,6-diaminopimelate</name>
        <dbReference type="ChEBI" id="CHEBI:57791"/>
    </ligand>
</feature>
<comment type="catalytic activity">
    <reaction evidence="12">
        <text>UDP-N-acetyl-alpha-D-muramoyl-L-alanyl-D-glutamate + meso-2,6-diaminopimelate + ATP = UDP-N-acetyl-alpha-D-muramoyl-L-alanyl-gamma-D-glutamyl-meso-2,6-diaminopimelate + ADP + phosphate + H(+)</text>
        <dbReference type="Rhea" id="RHEA:23676"/>
        <dbReference type="ChEBI" id="CHEBI:15378"/>
        <dbReference type="ChEBI" id="CHEBI:30616"/>
        <dbReference type="ChEBI" id="CHEBI:43474"/>
        <dbReference type="ChEBI" id="CHEBI:57791"/>
        <dbReference type="ChEBI" id="CHEBI:83900"/>
        <dbReference type="ChEBI" id="CHEBI:83905"/>
        <dbReference type="ChEBI" id="CHEBI:456216"/>
        <dbReference type="EC" id="6.3.2.13"/>
    </reaction>
</comment>
<dbReference type="NCBIfam" id="TIGR01085">
    <property type="entry name" value="murE"/>
    <property type="match status" value="1"/>
</dbReference>
<keyword evidence="4 12" id="KW-0436">Ligase</keyword>
<evidence type="ECO:0000259" key="14">
    <source>
        <dbReference type="Pfam" id="PF01225"/>
    </source>
</evidence>
<feature type="binding site" evidence="12">
    <location>
        <position position="179"/>
    </location>
    <ligand>
        <name>UDP-N-acetyl-alpha-D-muramoyl-L-alanyl-D-glutamate</name>
        <dbReference type="ChEBI" id="CHEBI:83900"/>
    </ligand>
</feature>
<keyword evidence="11 12" id="KW-0961">Cell wall biogenesis/degradation</keyword>
<evidence type="ECO:0000259" key="15">
    <source>
        <dbReference type="Pfam" id="PF02875"/>
    </source>
</evidence>
<dbReference type="EC" id="6.3.2.13" evidence="12"/>
<dbReference type="GO" id="GO:0004326">
    <property type="term" value="F:tetrahydrofolylpolyglutamate synthase activity"/>
    <property type="evidence" value="ECO:0007669"/>
    <property type="project" value="InterPro"/>
</dbReference>
<dbReference type="InterPro" id="IPR013221">
    <property type="entry name" value="Mur_ligase_cen"/>
</dbReference>
<feature type="modified residue" description="N6-carboxylysine" evidence="12">
    <location>
        <position position="219"/>
    </location>
</feature>
<dbReference type="Pfam" id="PF01225">
    <property type="entry name" value="Mur_ligase"/>
    <property type="match status" value="1"/>
</dbReference>
<evidence type="ECO:0000256" key="5">
    <source>
        <dbReference type="ARBA" id="ARBA00022618"/>
    </source>
</evidence>
<evidence type="ECO:0000256" key="1">
    <source>
        <dbReference type="ARBA" id="ARBA00004752"/>
    </source>
</evidence>
<dbReference type="RefSeq" id="WP_035129289.1">
    <property type="nucleotide sequence ID" value="NZ_JPMD01000001.1"/>
</dbReference>
<name>A0A084JIR7_9CLOT</name>
<dbReference type="InterPro" id="IPR004101">
    <property type="entry name" value="Mur_ligase_C"/>
</dbReference>
<comment type="function">
    <text evidence="12">Catalyzes the addition of meso-diaminopimelic acid to the nucleotide precursor UDP-N-acetylmuramoyl-L-alanyl-D-glutamate (UMAG) in the biosynthesis of bacterial cell-wall peptidoglycan.</text>
</comment>
<comment type="cofactor">
    <cofactor evidence="12">
        <name>Mg(2+)</name>
        <dbReference type="ChEBI" id="CHEBI:18420"/>
    </cofactor>
</comment>
<proteinExistence type="inferred from homology"/>
<dbReference type="STRING" id="318464.IO99_01430"/>
<evidence type="ECO:0000313" key="18">
    <source>
        <dbReference type="Proteomes" id="UP000028542"/>
    </source>
</evidence>
<feature type="domain" description="Mur ligase central" evidence="16">
    <location>
        <begin position="108"/>
        <end position="305"/>
    </location>
</feature>
<dbReference type="eggNOG" id="COG0769">
    <property type="taxonomic scope" value="Bacteria"/>
</dbReference>
<feature type="domain" description="Mur ligase C-terminal" evidence="15">
    <location>
        <begin position="336"/>
        <end position="453"/>
    </location>
</feature>
<sequence>MKIEEILKGSTYTVLSGDESIEINNPQYDSRKIKCGDMFFAIGGFNVDGHNFISKAIENGAKAVVVEKDVTLVEGVTFIKVESGRRALAIAASNFYNNPSKKMKIIGITGTNGKTTSAFMLKGILEAKGYKVGLIGTIANYIGNKEIHTEKTTPESLELQKLFKDMVDSDIDYCVMEVSSHSLDLDRVYGIEFSQGIFTNLTQDHLDFHKTFENYFNAKSKLFKICKHSVVNVDDSYGIKLLEKINSRVTTYSIEKESDLKGTDINLESTGIIFNLKENEKTYKVQLPIPGRYNVYNALGCIGAALDEGIDMGTIVEGLSKVTVPGRCENLTLGMNLGFQVIRDYSHTPDSLKNILENLRELTKGKLICIFGCGGDRDRTKRPIMGEIGTELSDIAIITSDNPRSEDPYMILEDIKAGVEKSNYKLIENRREAIKTALLLGEKDDIIVIAGKGHETYQILKNETIHFDEKEVVLELIEELEL</sequence>
<dbReference type="UniPathway" id="UPA00219"/>
<dbReference type="InterPro" id="IPR005761">
    <property type="entry name" value="UDP-N-AcMur-Glu-dNH2Pim_ligase"/>
</dbReference>
<evidence type="ECO:0000256" key="2">
    <source>
        <dbReference type="ARBA" id="ARBA00005898"/>
    </source>
</evidence>
<evidence type="ECO:0000256" key="12">
    <source>
        <dbReference type="HAMAP-Rule" id="MF_00208"/>
    </source>
</evidence>
<evidence type="ECO:0000256" key="7">
    <source>
        <dbReference type="ARBA" id="ARBA00022840"/>
    </source>
</evidence>
<dbReference type="SUPFAM" id="SSF63418">
    <property type="entry name" value="MurE/MurF N-terminal domain"/>
    <property type="match status" value="1"/>
</dbReference>
<protein>
    <recommendedName>
        <fullName evidence="12">UDP-N-acetylmuramoyl-L-alanyl-D-glutamate--2,6-diaminopimelate ligase</fullName>
        <ecNumber evidence="12">6.3.2.13</ecNumber>
    </recommendedName>
    <alternativeName>
        <fullName evidence="12">Meso-A2pm-adding enzyme</fullName>
    </alternativeName>
    <alternativeName>
        <fullName evidence="12">Meso-diaminopimelate-adding enzyme</fullName>
    </alternativeName>
    <alternativeName>
        <fullName evidence="12">UDP-MurNAc-L-Ala-D-Glu:meso-diaminopimelate ligase</fullName>
    </alternativeName>
    <alternativeName>
        <fullName evidence="12">UDP-MurNAc-tripeptide synthetase</fullName>
    </alternativeName>
    <alternativeName>
        <fullName evidence="12">UDP-N-acetylmuramyl-tripeptide synthetase</fullName>
    </alternativeName>
</protein>
<keyword evidence="18" id="KW-1185">Reference proteome</keyword>
<dbReference type="GO" id="GO:0000287">
    <property type="term" value="F:magnesium ion binding"/>
    <property type="evidence" value="ECO:0007669"/>
    <property type="project" value="UniProtKB-UniRule"/>
</dbReference>
<dbReference type="NCBIfam" id="NF001124">
    <property type="entry name" value="PRK00139.1-2"/>
    <property type="match status" value="1"/>
</dbReference>
<feature type="binding site" evidence="12">
    <location>
        <position position="377"/>
    </location>
    <ligand>
        <name>meso-2,6-diaminopimelate</name>
        <dbReference type="ChEBI" id="CHEBI:57791"/>
    </ligand>
</feature>
<keyword evidence="9 12" id="KW-0573">Peptidoglycan synthesis</keyword>
<feature type="binding site" evidence="12">
    <location>
        <begin position="152"/>
        <end position="153"/>
    </location>
    <ligand>
        <name>UDP-N-acetyl-alpha-D-muramoyl-L-alanyl-D-glutamate</name>
        <dbReference type="ChEBI" id="CHEBI:83900"/>
    </ligand>
</feature>
<dbReference type="AlphaFoldDB" id="A0A084JIR7"/>
<dbReference type="PANTHER" id="PTHR23135">
    <property type="entry name" value="MUR LIGASE FAMILY MEMBER"/>
    <property type="match status" value="1"/>
</dbReference>
<evidence type="ECO:0000256" key="4">
    <source>
        <dbReference type="ARBA" id="ARBA00022598"/>
    </source>
</evidence>
<comment type="caution">
    <text evidence="17">The sequence shown here is derived from an EMBL/GenBank/DDBJ whole genome shotgun (WGS) entry which is preliminary data.</text>
</comment>
<dbReference type="PROSITE" id="PS01011">
    <property type="entry name" value="FOLYLPOLYGLU_SYNT_1"/>
    <property type="match status" value="1"/>
</dbReference>
<comment type="subcellular location">
    <subcellularLocation>
        <location evidence="12 13">Cytoplasm</location>
    </subcellularLocation>
</comment>
<evidence type="ECO:0000256" key="3">
    <source>
        <dbReference type="ARBA" id="ARBA00022490"/>
    </source>
</evidence>
<accession>A0A084JIR7</accession>
<keyword evidence="3 12" id="KW-0963">Cytoplasm</keyword>
<dbReference type="InterPro" id="IPR000713">
    <property type="entry name" value="Mur_ligase_N"/>
</dbReference>
<evidence type="ECO:0000256" key="8">
    <source>
        <dbReference type="ARBA" id="ARBA00022960"/>
    </source>
</evidence>
<evidence type="ECO:0000256" key="10">
    <source>
        <dbReference type="ARBA" id="ARBA00023306"/>
    </source>
</evidence>
<dbReference type="GO" id="GO:0071555">
    <property type="term" value="P:cell wall organization"/>
    <property type="evidence" value="ECO:0007669"/>
    <property type="project" value="UniProtKB-KW"/>
</dbReference>
<dbReference type="GO" id="GO:0051301">
    <property type="term" value="P:cell division"/>
    <property type="evidence" value="ECO:0007669"/>
    <property type="project" value="UniProtKB-KW"/>
</dbReference>
<dbReference type="GO" id="GO:0008765">
    <property type="term" value="F:UDP-N-acetylmuramoylalanyl-D-glutamate-2,6-diaminopimelate ligase activity"/>
    <property type="evidence" value="ECO:0007669"/>
    <property type="project" value="UniProtKB-UniRule"/>
</dbReference>
<evidence type="ECO:0000256" key="9">
    <source>
        <dbReference type="ARBA" id="ARBA00022984"/>
    </source>
</evidence>
<dbReference type="PANTHER" id="PTHR23135:SF4">
    <property type="entry name" value="UDP-N-ACETYLMURAMOYL-L-ALANYL-D-GLUTAMATE--2,6-DIAMINOPIMELATE LIGASE MURE HOMOLOG, CHLOROPLASTIC"/>
    <property type="match status" value="1"/>
</dbReference>
<dbReference type="Gene3D" id="3.90.190.20">
    <property type="entry name" value="Mur ligase, C-terminal domain"/>
    <property type="match status" value="1"/>
</dbReference>
<evidence type="ECO:0000256" key="6">
    <source>
        <dbReference type="ARBA" id="ARBA00022741"/>
    </source>
</evidence>
<comment type="caution">
    <text evidence="12">Lacks conserved residue(s) required for the propagation of feature annotation.</text>
</comment>
<dbReference type="Gene3D" id="3.40.1390.10">
    <property type="entry name" value="MurE/MurF, N-terminal domain"/>
    <property type="match status" value="1"/>
</dbReference>
<evidence type="ECO:0000256" key="11">
    <source>
        <dbReference type="ARBA" id="ARBA00023316"/>
    </source>
</evidence>
<dbReference type="SUPFAM" id="SSF53623">
    <property type="entry name" value="MurD-like peptide ligases, catalytic domain"/>
    <property type="match status" value="1"/>
</dbReference>
<dbReference type="GO" id="GO:0009252">
    <property type="term" value="P:peptidoglycan biosynthetic process"/>
    <property type="evidence" value="ECO:0007669"/>
    <property type="project" value="UniProtKB-UniRule"/>
</dbReference>
<feature type="binding site" evidence="12">
    <location>
        <position position="187"/>
    </location>
    <ligand>
        <name>UDP-N-acetyl-alpha-D-muramoyl-L-alanyl-D-glutamate</name>
        <dbReference type="ChEBI" id="CHEBI:83900"/>
    </ligand>
</feature>
<keyword evidence="8 12" id="KW-0133">Cell shape</keyword>
<dbReference type="InterPro" id="IPR036615">
    <property type="entry name" value="Mur_ligase_C_dom_sf"/>
</dbReference>
<dbReference type="NCBIfam" id="NF001126">
    <property type="entry name" value="PRK00139.1-4"/>
    <property type="match status" value="1"/>
</dbReference>
<gene>
    <name evidence="12" type="primary">murE</name>
    <name evidence="17" type="ORF">IO99_01430</name>
</gene>
<feature type="short sequence motif" description="Meso-diaminopimelate recognition motif" evidence="12">
    <location>
        <begin position="401"/>
        <end position="404"/>
    </location>
</feature>
<dbReference type="Pfam" id="PF08245">
    <property type="entry name" value="Mur_ligase_M"/>
    <property type="match status" value="1"/>
</dbReference>
<evidence type="ECO:0000313" key="17">
    <source>
        <dbReference type="EMBL" id="KEZ88851.1"/>
    </source>
</evidence>
<keyword evidence="7 12" id="KW-0067">ATP-binding</keyword>
<dbReference type="Pfam" id="PF02875">
    <property type="entry name" value="Mur_ligase_C"/>
    <property type="match status" value="1"/>
</dbReference>
<evidence type="ECO:0000259" key="16">
    <source>
        <dbReference type="Pfam" id="PF08245"/>
    </source>
</evidence>
<feature type="binding site" evidence="12">
    <location>
        <begin position="401"/>
        <end position="404"/>
    </location>
    <ligand>
        <name>meso-2,6-diaminopimelate</name>
        <dbReference type="ChEBI" id="CHEBI:57791"/>
    </ligand>
</feature>